<sequence>MYNQIKYILIVNVKAQDDSDSFIIKKDGVDVSYYWISFLNGQQRVLLFTQSDRLAFYTKQVVELEQNDWQYTIGLKNIGLSIVDEIVKQEIAFISITGPGAIWSHEQNNKYVDFDVGMSRIIELNFLKSLQIEPKIFKCGKYTINFLKTGPIILYPKPQNLKRTMKYGLWLDYSTSEFKTYIHTKLNKL</sequence>
<gene>
    <name evidence="1" type="ORF">A3Q56_07425</name>
</gene>
<feature type="non-terminal residue" evidence="1">
    <location>
        <position position="189"/>
    </location>
</feature>
<dbReference type="OrthoDB" id="428159at2759"/>
<organism evidence="1 2">
    <name type="scientific">Intoshia linei</name>
    <dbReference type="NCBI Taxonomy" id="1819745"/>
    <lineage>
        <taxon>Eukaryota</taxon>
        <taxon>Metazoa</taxon>
        <taxon>Spiralia</taxon>
        <taxon>Lophotrochozoa</taxon>
        <taxon>Mesozoa</taxon>
        <taxon>Orthonectida</taxon>
        <taxon>Rhopaluridae</taxon>
        <taxon>Intoshia</taxon>
    </lineage>
</organism>
<evidence type="ECO:0000313" key="1">
    <source>
        <dbReference type="EMBL" id="OAF64793.1"/>
    </source>
</evidence>
<accession>A0A177ATU3</accession>
<dbReference type="AlphaFoldDB" id="A0A177ATU3"/>
<evidence type="ECO:0000313" key="2">
    <source>
        <dbReference type="Proteomes" id="UP000078046"/>
    </source>
</evidence>
<dbReference type="Proteomes" id="UP000078046">
    <property type="component" value="Unassembled WGS sequence"/>
</dbReference>
<proteinExistence type="predicted"/>
<keyword evidence="2" id="KW-1185">Reference proteome</keyword>
<protein>
    <submittedName>
        <fullName evidence="1">Uncharacterized protein</fullName>
    </submittedName>
</protein>
<comment type="caution">
    <text evidence="1">The sequence shown here is derived from an EMBL/GenBank/DDBJ whole genome shotgun (WGS) entry which is preliminary data.</text>
</comment>
<name>A0A177ATU3_9BILA</name>
<reference evidence="1 2" key="1">
    <citation type="submission" date="2016-04" db="EMBL/GenBank/DDBJ databases">
        <title>The genome of Intoshia linei affirms orthonectids as highly simplified spiralians.</title>
        <authorList>
            <person name="Mikhailov K.V."/>
            <person name="Slusarev G.S."/>
            <person name="Nikitin M.A."/>
            <person name="Logacheva M.D."/>
            <person name="Penin A."/>
            <person name="Aleoshin V."/>
            <person name="Panchin Y.V."/>
        </authorList>
    </citation>
    <scope>NUCLEOTIDE SEQUENCE [LARGE SCALE GENOMIC DNA]</scope>
    <source>
        <strain evidence="1">Intl2013</strain>
        <tissue evidence="1">Whole animal</tissue>
    </source>
</reference>
<dbReference type="EMBL" id="LWCA01001612">
    <property type="protein sequence ID" value="OAF64793.1"/>
    <property type="molecule type" value="Genomic_DNA"/>
</dbReference>